<dbReference type="Gene3D" id="1.25.40.10">
    <property type="entry name" value="Tetratricopeptide repeat domain"/>
    <property type="match status" value="1"/>
</dbReference>
<protein>
    <submittedName>
        <fullName evidence="2">Tetratricopeptide repeat protein</fullName>
    </submittedName>
</protein>
<evidence type="ECO:0000313" key="4">
    <source>
        <dbReference type="Proteomes" id="UP000593591"/>
    </source>
</evidence>
<dbReference type="Proteomes" id="UP000578697">
    <property type="component" value="Unassembled WGS sequence"/>
</dbReference>
<dbReference type="EMBL" id="CP031517">
    <property type="protein sequence ID" value="QOS41135.1"/>
    <property type="molecule type" value="Genomic_DNA"/>
</dbReference>
<reference evidence="2 4" key="1">
    <citation type="submission" date="2018-08" db="EMBL/GenBank/DDBJ databases">
        <title>The first complete genome of Treponema rectale (CHPAT), a commensal spirochete of the bovine rectum.</title>
        <authorList>
            <person name="Staton G.J."/>
            <person name="Clegg S.R."/>
            <person name="Carter S.D."/>
            <person name="Radford A.D."/>
            <person name="Darby A."/>
            <person name="Hall N."/>
            <person name="Birtles R.J."/>
            <person name="Evans N.J."/>
        </authorList>
    </citation>
    <scope>NUCLEOTIDE SEQUENCE [LARGE SCALE GENOMIC DNA]</scope>
    <source>
        <strain evidence="2 4">CHPA</strain>
    </source>
</reference>
<gene>
    <name evidence="2" type="ORF">DYE49_12020</name>
    <name evidence="1" type="ORF">HNP77_001323</name>
</gene>
<accession>A0A840SDL9</accession>
<proteinExistence type="predicted"/>
<reference evidence="1 3" key="2">
    <citation type="submission" date="2020-08" db="EMBL/GenBank/DDBJ databases">
        <title>Genomic Encyclopedia of Type Strains, Phase IV (KMG-IV): sequencing the most valuable type-strain genomes for metagenomic binning, comparative biology and taxonomic classification.</title>
        <authorList>
            <person name="Goeker M."/>
        </authorList>
    </citation>
    <scope>NUCLEOTIDE SEQUENCE [LARGE SCALE GENOMIC DNA]</scope>
    <source>
        <strain evidence="1 3">DSM 103679</strain>
    </source>
</reference>
<dbReference type="InterPro" id="IPR011990">
    <property type="entry name" value="TPR-like_helical_dom_sf"/>
</dbReference>
<name>A0A840SDL9_9SPIR</name>
<evidence type="ECO:0000313" key="1">
    <source>
        <dbReference type="EMBL" id="MBB5218954.1"/>
    </source>
</evidence>
<dbReference type="Proteomes" id="UP000593591">
    <property type="component" value="Chromosome"/>
</dbReference>
<dbReference type="RefSeq" id="WP_184652392.1">
    <property type="nucleotide sequence ID" value="NZ_JACHFR010000002.1"/>
</dbReference>
<dbReference type="AlphaFoldDB" id="A0A840SDL9"/>
<dbReference type="EMBL" id="JACHFR010000002">
    <property type="protein sequence ID" value="MBB5218954.1"/>
    <property type="molecule type" value="Genomic_DNA"/>
</dbReference>
<sequence length="353" mass="41328">MSFFRAICAAFLASAVCISCKPEPKGKILPAAFSESYTETQRLLMDILEEQDLEEKSRYVVVNKIAENMLSVNDYPSLITFLTQWVEEHPDDTYNAYWLLMTAYAYLENDAKPIAEYYFERIIGNYEDLLVQDKSIHFLSLQHLIQISKTPANRIYYFNQLINRFPNKISKTELYYRLALEYEKESEWSLALKTYTQFLDQPDASTIQIDGIPNAYLNAKQLVDFNNSPKDWTFETRDALVSAVKKAISSYNYNALERYKSKVNFFAMTWRSEETDENAQVGFTMHSYMLGNRIRYNAELDPSSTPTEAYLRTTGWSTYVNTWYLYFRKVNFPADPEIHGRWEWAGIYLGEKL</sequence>
<evidence type="ECO:0000313" key="3">
    <source>
        <dbReference type="Proteomes" id="UP000578697"/>
    </source>
</evidence>
<organism evidence="1 3">
    <name type="scientific">Treponema rectale</name>
    <dbReference type="NCBI Taxonomy" id="744512"/>
    <lineage>
        <taxon>Bacteria</taxon>
        <taxon>Pseudomonadati</taxon>
        <taxon>Spirochaetota</taxon>
        <taxon>Spirochaetia</taxon>
        <taxon>Spirochaetales</taxon>
        <taxon>Treponemataceae</taxon>
        <taxon>Treponema</taxon>
    </lineage>
</organism>
<keyword evidence="3" id="KW-1185">Reference proteome</keyword>
<evidence type="ECO:0000313" key="2">
    <source>
        <dbReference type="EMBL" id="QOS41135.1"/>
    </source>
</evidence>
<dbReference type="KEGG" id="trc:DYE49_12020"/>